<evidence type="ECO:0000256" key="7">
    <source>
        <dbReference type="SAM" id="Phobius"/>
    </source>
</evidence>
<proteinExistence type="inferred from homology"/>
<dbReference type="EMBL" id="DXBY01000015">
    <property type="protein sequence ID" value="HIZ34280.1"/>
    <property type="molecule type" value="Genomic_DNA"/>
</dbReference>
<evidence type="ECO:0000256" key="3">
    <source>
        <dbReference type="ARBA" id="ARBA00022475"/>
    </source>
</evidence>
<dbReference type="GO" id="GO:0005886">
    <property type="term" value="C:plasma membrane"/>
    <property type="evidence" value="ECO:0007669"/>
    <property type="project" value="UniProtKB-SubCell"/>
</dbReference>
<feature type="transmembrane region" description="Helical" evidence="7">
    <location>
        <begin position="148"/>
        <end position="169"/>
    </location>
</feature>
<feature type="transmembrane region" description="Helical" evidence="7">
    <location>
        <begin position="34"/>
        <end position="51"/>
    </location>
</feature>
<evidence type="ECO:0000313" key="10">
    <source>
        <dbReference type="Proteomes" id="UP000824037"/>
    </source>
</evidence>
<feature type="domain" description="Glycine transporter" evidence="8">
    <location>
        <begin position="97"/>
        <end position="170"/>
    </location>
</feature>
<dbReference type="AlphaFoldDB" id="A0A9D2J286"/>
<dbReference type="InterPro" id="IPR005115">
    <property type="entry name" value="Gly_transporter"/>
</dbReference>
<keyword evidence="3" id="KW-1003">Cell membrane</keyword>
<evidence type="ECO:0000256" key="6">
    <source>
        <dbReference type="ARBA" id="ARBA00023136"/>
    </source>
</evidence>
<evidence type="ECO:0000313" key="9">
    <source>
        <dbReference type="EMBL" id="HIZ34280.1"/>
    </source>
</evidence>
<keyword evidence="5 7" id="KW-1133">Transmembrane helix</keyword>
<keyword evidence="4 7" id="KW-0812">Transmembrane</keyword>
<feature type="transmembrane region" description="Helical" evidence="7">
    <location>
        <begin position="175"/>
        <end position="193"/>
    </location>
</feature>
<evidence type="ECO:0000259" key="8">
    <source>
        <dbReference type="Pfam" id="PF03458"/>
    </source>
</evidence>
<feature type="domain" description="Glycine transporter" evidence="8">
    <location>
        <begin position="10"/>
        <end position="83"/>
    </location>
</feature>
<comment type="subcellular location">
    <subcellularLocation>
        <location evidence="1">Cell membrane</location>
        <topology evidence="1">Multi-pass membrane protein</topology>
    </subcellularLocation>
</comment>
<name>A0A9D2J286_9MICO</name>
<keyword evidence="6 7" id="KW-0472">Membrane</keyword>
<gene>
    <name evidence="9" type="ORF">H9815_00765</name>
</gene>
<feature type="transmembrane region" description="Helical" evidence="7">
    <location>
        <begin position="114"/>
        <end position="136"/>
    </location>
</feature>
<evidence type="ECO:0000256" key="2">
    <source>
        <dbReference type="ARBA" id="ARBA00008193"/>
    </source>
</evidence>
<organism evidence="9 10">
    <name type="scientific">Candidatus Ruania gallistercoris</name>
    <dbReference type="NCBI Taxonomy" id="2838746"/>
    <lineage>
        <taxon>Bacteria</taxon>
        <taxon>Bacillati</taxon>
        <taxon>Actinomycetota</taxon>
        <taxon>Actinomycetes</taxon>
        <taxon>Micrococcales</taxon>
        <taxon>Ruaniaceae</taxon>
        <taxon>Ruania</taxon>
    </lineage>
</organism>
<evidence type="ECO:0000256" key="4">
    <source>
        <dbReference type="ARBA" id="ARBA00022692"/>
    </source>
</evidence>
<sequence length="223" mass="23343">MLDPEAVIRWLDLSGVFFNAILGGVVAREHRLDPIGFAVLAVLSGLGGGIIRDTLLQAGPPVAFTDNAYVFTALAGAAIAFVIRLEGRAWDRAFPPIDALALGVWAVVGAQKTLAVGLGPLAAIILGMVTAVGGGFVRDMVLRRIPTILGGSTLYATCALAAAGTAVLFTELGQTTLASFVATAVGAGLCLLARYRGWVLPAGTGWRPPRPSFRRILPRRRKK</sequence>
<comment type="caution">
    <text evidence="9">The sequence shown here is derived from an EMBL/GenBank/DDBJ whole genome shotgun (WGS) entry which is preliminary data.</text>
</comment>
<evidence type="ECO:0000256" key="5">
    <source>
        <dbReference type="ARBA" id="ARBA00022989"/>
    </source>
</evidence>
<comment type="similarity">
    <text evidence="2">Belongs to the UPF0126 family.</text>
</comment>
<dbReference type="Proteomes" id="UP000824037">
    <property type="component" value="Unassembled WGS sequence"/>
</dbReference>
<dbReference type="PANTHER" id="PTHR30506">
    <property type="entry name" value="INNER MEMBRANE PROTEIN"/>
    <property type="match status" value="1"/>
</dbReference>
<feature type="transmembrane region" description="Helical" evidence="7">
    <location>
        <begin position="63"/>
        <end position="83"/>
    </location>
</feature>
<dbReference type="Pfam" id="PF03458">
    <property type="entry name" value="Gly_transporter"/>
    <property type="match status" value="2"/>
</dbReference>
<reference evidence="9" key="1">
    <citation type="journal article" date="2021" name="PeerJ">
        <title>Extensive microbial diversity within the chicken gut microbiome revealed by metagenomics and culture.</title>
        <authorList>
            <person name="Gilroy R."/>
            <person name="Ravi A."/>
            <person name="Getino M."/>
            <person name="Pursley I."/>
            <person name="Horton D.L."/>
            <person name="Alikhan N.F."/>
            <person name="Baker D."/>
            <person name="Gharbi K."/>
            <person name="Hall N."/>
            <person name="Watson M."/>
            <person name="Adriaenssens E.M."/>
            <person name="Foster-Nyarko E."/>
            <person name="Jarju S."/>
            <person name="Secka A."/>
            <person name="Antonio M."/>
            <person name="Oren A."/>
            <person name="Chaudhuri R.R."/>
            <person name="La Ragione R."/>
            <person name="Hildebrand F."/>
            <person name="Pallen M.J."/>
        </authorList>
    </citation>
    <scope>NUCLEOTIDE SEQUENCE</scope>
    <source>
        <strain evidence="9">ChiGjej4B4-7305</strain>
    </source>
</reference>
<evidence type="ECO:0000256" key="1">
    <source>
        <dbReference type="ARBA" id="ARBA00004651"/>
    </source>
</evidence>
<feature type="transmembrane region" description="Helical" evidence="7">
    <location>
        <begin position="6"/>
        <end position="27"/>
    </location>
</feature>
<accession>A0A9D2J286</accession>
<reference evidence="9" key="2">
    <citation type="submission" date="2021-04" db="EMBL/GenBank/DDBJ databases">
        <authorList>
            <person name="Gilroy R."/>
        </authorList>
    </citation>
    <scope>NUCLEOTIDE SEQUENCE</scope>
    <source>
        <strain evidence="9">ChiGjej4B4-7305</strain>
    </source>
</reference>
<dbReference type="PANTHER" id="PTHR30506:SF3">
    <property type="entry name" value="UPF0126 INNER MEMBRANE PROTEIN YADS-RELATED"/>
    <property type="match status" value="1"/>
</dbReference>
<protein>
    <submittedName>
        <fullName evidence="9">Trimeric intracellular cation channel family protein</fullName>
    </submittedName>
</protein>